<accession>A0A0D2YE30</accession>
<reference evidence="1" key="2">
    <citation type="submission" date="2025-08" db="UniProtKB">
        <authorList>
            <consortium name="EnsemblFungi"/>
        </authorList>
    </citation>
    <scope>IDENTIFICATION</scope>
    <source>
        <strain evidence="1">4287 / CBS 123668 / FGSC 9935 / NRRL 34936</strain>
    </source>
</reference>
<protein>
    <submittedName>
        <fullName evidence="1">Uncharacterized protein</fullName>
    </submittedName>
</protein>
<dbReference type="AlphaFoldDB" id="A0A0D2YE30"/>
<reference evidence="2" key="1">
    <citation type="journal article" date="2012" name="Mol. Plant Microbe Interact.">
        <title>A highly conserved effector in Fusarium oxysporum is required for full virulence on Arabidopsis.</title>
        <authorList>
            <person name="Thatcher L.F."/>
            <person name="Gardiner D.M."/>
            <person name="Kazan K."/>
            <person name="Manners J."/>
        </authorList>
    </citation>
    <scope>NUCLEOTIDE SEQUENCE [LARGE SCALE GENOMIC DNA]</scope>
    <source>
        <strain evidence="2">Fo5176</strain>
    </source>
</reference>
<name>A0A0D2YE30_FUSOF</name>
<sequence length="135" mass="14959">MTMTLLTTNNGTSESSMEKLPSLLAALQEVNESSQTYSYQRCSSPCLRPEPARCQYDTLATRGRTSVDTYLTKVLPQDLAKSLMVTGLPASWAEFMDYALVYSATAKQKRRIEDYGKDTQLPAARAGGLFKQFSP</sequence>
<dbReference type="EnsemblFungi" id="FOXG_14567T0">
    <property type="protein sequence ID" value="FOXG_14567P0"/>
    <property type="gene ID" value="FOXG_14567"/>
</dbReference>
<evidence type="ECO:0000313" key="1">
    <source>
        <dbReference type="EnsemblFungi" id="FOXG_14567P0"/>
    </source>
</evidence>
<organism evidence="1 2">
    <name type="scientific">Fusarium oxysporum (strain Fo5176)</name>
    <name type="common">Fusarium vascular wilt</name>
    <dbReference type="NCBI Taxonomy" id="660025"/>
    <lineage>
        <taxon>Eukaryota</taxon>
        <taxon>Fungi</taxon>
        <taxon>Dikarya</taxon>
        <taxon>Ascomycota</taxon>
        <taxon>Pezizomycotina</taxon>
        <taxon>Sordariomycetes</taxon>
        <taxon>Hypocreomycetidae</taxon>
        <taxon>Hypocreales</taxon>
        <taxon>Nectriaceae</taxon>
        <taxon>Fusarium</taxon>
        <taxon>Fusarium oxysporum species complex</taxon>
    </lineage>
</organism>
<proteinExistence type="predicted"/>
<dbReference type="Proteomes" id="UP000002489">
    <property type="component" value="Unassembled WGS sequence"/>
</dbReference>
<evidence type="ECO:0000313" key="2">
    <source>
        <dbReference type="Proteomes" id="UP000002489"/>
    </source>
</evidence>